<evidence type="ECO:0000313" key="3">
    <source>
        <dbReference type="Proteomes" id="UP000242310"/>
    </source>
</evidence>
<dbReference type="Pfam" id="PF03745">
    <property type="entry name" value="DUF309"/>
    <property type="match status" value="1"/>
</dbReference>
<gene>
    <name evidence="2" type="ORF">B0H94_10310</name>
</gene>
<proteinExistence type="predicted"/>
<dbReference type="Gene3D" id="1.10.3450.10">
    <property type="entry name" value="TTHA0068-like"/>
    <property type="match status" value="1"/>
</dbReference>
<dbReference type="RefSeq" id="WP_106587736.1">
    <property type="nucleotide sequence ID" value="NZ_PYAV01000003.1"/>
</dbReference>
<dbReference type="Proteomes" id="UP000242310">
    <property type="component" value="Unassembled WGS sequence"/>
</dbReference>
<accession>A0A2P8HW04</accession>
<dbReference type="InterPro" id="IPR005500">
    <property type="entry name" value="DUF309"/>
</dbReference>
<organism evidence="2 3">
    <name type="scientific">Salsuginibacillus halophilus</name>
    <dbReference type="NCBI Taxonomy" id="517424"/>
    <lineage>
        <taxon>Bacteria</taxon>
        <taxon>Bacillati</taxon>
        <taxon>Bacillota</taxon>
        <taxon>Bacilli</taxon>
        <taxon>Bacillales</taxon>
        <taxon>Bacillaceae</taxon>
        <taxon>Salsuginibacillus</taxon>
    </lineage>
</organism>
<keyword evidence="1" id="KW-0175">Coiled coil</keyword>
<evidence type="ECO:0000313" key="2">
    <source>
        <dbReference type="EMBL" id="PSL50399.1"/>
    </source>
</evidence>
<sequence length="179" mass="21063">MEQYPEAYIDYLVYFHTDRDFFECHEVLEDYWKEATNKQERVWVGLIQIAVGLYHERRGNTAGAERMISSSWNILEKRREEVEALGLDAEALLEKLIERLQHLRQDVPYVDMNLPINDPDLQTAVAHKAAQTGITFGAETDFTDDMIVHKHTLRPERAEVIQERKLQQEEKAKRRQVHS</sequence>
<protein>
    <recommendedName>
        <fullName evidence="4">DUF309 domain-containing protein</fullName>
    </recommendedName>
</protein>
<evidence type="ECO:0008006" key="4">
    <source>
        <dbReference type="Google" id="ProtNLM"/>
    </source>
</evidence>
<evidence type="ECO:0000256" key="1">
    <source>
        <dbReference type="SAM" id="Coils"/>
    </source>
</evidence>
<dbReference type="InterPro" id="IPR023203">
    <property type="entry name" value="TTHA0068_sf"/>
</dbReference>
<name>A0A2P8HW04_9BACI</name>
<reference evidence="2 3" key="1">
    <citation type="submission" date="2018-03" db="EMBL/GenBank/DDBJ databases">
        <title>Genomic Encyclopedia of Type Strains, Phase III (KMG-III): the genomes of soil and plant-associated and newly described type strains.</title>
        <authorList>
            <person name="Whitman W."/>
        </authorList>
    </citation>
    <scope>NUCLEOTIDE SEQUENCE [LARGE SCALE GENOMIC DNA]</scope>
    <source>
        <strain evidence="2 3">CGMCC 1.07653</strain>
    </source>
</reference>
<dbReference type="AlphaFoldDB" id="A0A2P8HW04"/>
<dbReference type="SUPFAM" id="SSF140663">
    <property type="entry name" value="TTHA0068-like"/>
    <property type="match status" value="1"/>
</dbReference>
<dbReference type="EMBL" id="PYAV01000003">
    <property type="protein sequence ID" value="PSL50399.1"/>
    <property type="molecule type" value="Genomic_DNA"/>
</dbReference>
<dbReference type="OrthoDB" id="165483at2"/>
<keyword evidence="3" id="KW-1185">Reference proteome</keyword>
<dbReference type="PANTHER" id="PTHR34796:SF1">
    <property type="entry name" value="EXPRESSED PROTEIN"/>
    <property type="match status" value="1"/>
</dbReference>
<dbReference type="PANTHER" id="PTHR34796">
    <property type="entry name" value="EXPRESSED PROTEIN"/>
    <property type="match status" value="1"/>
</dbReference>
<feature type="coiled-coil region" evidence="1">
    <location>
        <begin position="75"/>
        <end position="106"/>
    </location>
</feature>
<comment type="caution">
    <text evidence="2">The sequence shown here is derived from an EMBL/GenBank/DDBJ whole genome shotgun (WGS) entry which is preliminary data.</text>
</comment>